<organism evidence="2 3">
    <name type="scientific">Labrus bergylta</name>
    <name type="common">ballan wrasse</name>
    <dbReference type="NCBI Taxonomy" id="56723"/>
    <lineage>
        <taxon>Eukaryota</taxon>
        <taxon>Metazoa</taxon>
        <taxon>Chordata</taxon>
        <taxon>Craniata</taxon>
        <taxon>Vertebrata</taxon>
        <taxon>Euteleostomi</taxon>
        <taxon>Actinopterygii</taxon>
        <taxon>Neopterygii</taxon>
        <taxon>Teleostei</taxon>
        <taxon>Neoteleostei</taxon>
        <taxon>Acanthomorphata</taxon>
        <taxon>Eupercaria</taxon>
        <taxon>Labriformes</taxon>
        <taxon>Labridae</taxon>
        <taxon>Labrus</taxon>
    </lineage>
</organism>
<reference evidence="2" key="2">
    <citation type="submission" date="2025-09" db="UniProtKB">
        <authorList>
            <consortium name="Ensembl"/>
        </authorList>
    </citation>
    <scope>IDENTIFICATION</scope>
</reference>
<dbReference type="Proteomes" id="UP000261660">
    <property type="component" value="Unplaced"/>
</dbReference>
<dbReference type="AlphaFoldDB" id="A0A3Q3F4W6"/>
<evidence type="ECO:0000313" key="2">
    <source>
        <dbReference type="Ensembl" id="ENSLBEP00000014664.1"/>
    </source>
</evidence>
<sequence>CVCLFICVIMFTTVPGELTGCLVKETLKAGSSLRGEGYILLRIRKPGLYPLYHNLHQAP</sequence>
<feature type="signal peptide" evidence="1">
    <location>
        <begin position="1"/>
        <end position="16"/>
    </location>
</feature>
<keyword evidence="3" id="KW-1185">Reference proteome</keyword>
<keyword evidence="1" id="KW-0732">Signal</keyword>
<proteinExistence type="predicted"/>
<reference evidence="2" key="1">
    <citation type="submission" date="2025-08" db="UniProtKB">
        <authorList>
            <consortium name="Ensembl"/>
        </authorList>
    </citation>
    <scope>IDENTIFICATION</scope>
</reference>
<dbReference type="Ensembl" id="ENSLBET00000015552.1">
    <property type="protein sequence ID" value="ENSLBEP00000014664.1"/>
    <property type="gene ID" value="ENSLBEG00000011438.1"/>
</dbReference>
<evidence type="ECO:0000313" key="3">
    <source>
        <dbReference type="Proteomes" id="UP000261660"/>
    </source>
</evidence>
<evidence type="ECO:0000256" key="1">
    <source>
        <dbReference type="SAM" id="SignalP"/>
    </source>
</evidence>
<feature type="chain" id="PRO_5018741133" evidence="1">
    <location>
        <begin position="17"/>
        <end position="59"/>
    </location>
</feature>
<dbReference type="InParanoid" id="A0A3Q3F4W6"/>
<accession>A0A3Q3F4W6</accession>
<protein>
    <submittedName>
        <fullName evidence="2">Uncharacterized protein</fullName>
    </submittedName>
</protein>
<name>A0A3Q3F4W6_9LABR</name>